<evidence type="ECO:0000313" key="2">
    <source>
        <dbReference type="Proteomes" id="UP000235786"/>
    </source>
</evidence>
<keyword evidence="2" id="KW-1185">Reference proteome</keyword>
<proteinExistence type="predicted"/>
<organism evidence="1 2">
    <name type="scientific">Hyaloscypha variabilis (strain UAMH 11265 / GT02V1 / F)</name>
    <name type="common">Meliniomyces variabilis</name>
    <dbReference type="NCBI Taxonomy" id="1149755"/>
    <lineage>
        <taxon>Eukaryota</taxon>
        <taxon>Fungi</taxon>
        <taxon>Dikarya</taxon>
        <taxon>Ascomycota</taxon>
        <taxon>Pezizomycotina</taxon>
        <taxon>Leotiomycetes</taxon>
        <taxon>Helotiales</taxon>
        <taxon>Hyaloscyphaceae</taxon>
        <taxon>Hyaloscypha</taxon>
        <taxon>Hyaloscypha variabilis</taxon>
    </lineage>
</organism>
<dbReference type="Proteomes" id="UP000235786">
    <property type="component" value="Unassembled WGS sequence"/>
</dbReference>
<name>A0A2J6RHR9_HYAVF</name>
<dbReference type="EMBL" id="KZ613948">
    <property type="protein sequence ID" value="PMD38039.1"/>
    <property type="molecule type" value="Genomic_DNA"/>
</dbReference>
<accession>A0A2J6RHR9</accession>
<evidence type="ECO:0000313" key="1">
    <source>
        <dbReference type="EMBL" id="PMD38039.1"/>
    </source>
</evidence>
<sequence>MVSPTSINGSQGKKPTSRQYGDLLLYNKIAKTDHVKLLRDTSTVSPLMVALFGGSLIQSTSGKHPTFQSILLVDEWISVGLSRKDANTLLRFRNCLEDVIAASLKNLLRSRGVQRDQHEAFAREIEQNEAATRKFVDALGNLLQLDEKLKQSKPEVSEESVMAPLPTGPILPHPLKRLEKFWEPKRLN</sequence>
<dbReference type="AlphaFoldDB" id="A0A2J6RHR9"/>
<reference evidence="1 2" key="1">
    <citation type="submission" date="2016-04" db="EMBL/GenBank/DDBJ databases">
        <title>A degradative enzymes factory behind the ericoid mycorrhizal symbiosis.</title>
        <authorList>
            <consortium name="DOE Joint Genome Institute"/>
            <person name="Martino E."/>
            <person name="Morin E."/>
            <person name="Grelet G."/>
            <person name="Kuo A."/>
            <person name="Kohler A."/>
            <person name="Daghino S."/>
            <person name="Barry K."/>
            <person name="Choi C."/>
            <person name="Cichocki N."/>
            <person name="Clum A."/>
            <person name="Copeland A."/>
            <person name="Hainaut M."/>
            <person name="Haridas S."/>
            <person name="Labutti K."/>
            <person name="Lindquist E."/>
            <person name="Lipzen A."/>
            <person name="Khouja H.-R."/>
            <person name="Murat C."/>
            <person name="Ohm R."/>
            <person name="Olson A."/>
            <person name="Spatafora J."/>
            <person name="Veneault-Fourrey C."/>
            <person name="Henrissat B."/>
            <person name="Grigoriev I."/>
            <person name="Martin F."/>
            <person name="Perotto S."/>
        </authorList>
    </citation>
    <scope>NUCLEOTIDE SEQUENCE [LARGE SCALE GENOMIC DNA]</scope>
    <source>
        <strain evidence="1 2">F</strain>
    </source>
</reference>
<protein>
    <submittedName>
        <fullName evidence="1">Uncharacterized protein</fullName>
    </submittedName>
</protein>
<gene>
    <name evidence="1" type="ORF">L207DRAFT_598609</name>
</gene>